<protein>
    <recommendedName>
        <fullName evidence="11">G-protein coupled receptors family 1 profile domain-containing protein</fullName>
    </recommendedName>
</protein>
<accession>A0AB34I4I2</accession>
<dbReference type="EMBL" id="JAIQCJ010000074">
    <property type="protein sequence ID" value="KAJ8798415.1"/>
    <property type="molecule type" value="Genomic_DNA"/>
</dbReference>
<dbReference type="PROSITE" id="PS50262">
    <property type="entry name" value="G_PROTEIN_RECEP_F1_2"/>
    <property type="match status" value="1"/>
</dbReference>
<feature type="transmembrane region" description="Helical" evidence="10">
    <location>
        <begin position="46"/>
        <end position="71"/>
    </location>
</feature>
<evidence type="ECO:0000256" key="6">
    <source>
        <dbReference type="ARBA" id="ARBA00023136"/>
    </source>
</evidence>
<keyword evidence="4 10" id="KW-1133">Transmembrane helix</keyword>
<dbReference type="SUPFAM" id="SSF81321">
    <property type="entry name" value="Family A G protein-coupled receptor-like"/>
    <property type="match status" value="1"/>
</dbReference>
<keyword evidence="3 9" id="KW-0812">Transmembrane</keyword>
<evidence type="ECO:0000313" key="12">
    <source>
        <dbReference type="EMBL" id="KAJ8798415.1"/>
    </source>
</evidence>
<dbReference type="GO" id="GO:0004930">
    <property type="term" value="F:G protein-coupled receptor activity"/>
    <property type="evidence" value="ECO:0007669"/>
    <property type="project" value="UniProtKB-KW"/>
</dbReference>
<comment type="caution">
    <text evidence="12">The sequence shown here is derived from an EMBL/GenBank/DDBJ whole genome shotgun (WGS) entry which is preliminary data.</text>
</comment>
<dbReference type="Gene3D" id="1.20.1070.10">
    <property type="entry name" value="Rhodopsin 7-helix transmembrane proteins"/>
    <property type="match status" value="2"/>
</dbReference>
<keyword evidence="7 9" id="KW-0675">Receptor</keyword>
<sequence>MSWESPSCNLFLVSLALADLALYPYPLILLAIFHDGWALGEARCKASAFVMGLSVIGSVFDITAIAINRYCCVCHSVTYHRIYCHWFLTTFMVFVIFVICWAPLNCIGLAVAIDSEVAPRVPEGLFVTSYFVAYFNSCLNAIVYGILNQNFCREYKKIASALWNPWHYLQDSSKGSRVEGPESQAPPVVNIQPAVQADALLHDPRPGDKLMK</sequence>
<keyword evidence="5 9" id="KW-0297">G-protein coupled receptor</keyword>
<reference evidence="12 13" key="1">
    <citation type="submission" date="2022-11" db="EMBL/GenBank/DDBJ databases">
        <title>Whole genome sequence of Eschrichtius robustus ER-17-0199.</title>
        <authorList>
            <person name="Bruniche-Olsen A."/>
            <person name="Black A.N."/>
            <person name="Fields C.J."/>
            <person name="Walden K."/>
            <person name="Dewoody J.A."/>
        </authorList>
    </citation>
    <scope>NUCLEOTIDE SEQUENCE [LARGE SCALE GENOMIC DNA]</scope>
    <source>
        <strain evidence="12">ER-17-0199</strain>
        <tissue evidence="12">Blubber</tissue>
    </source>
</reference>
<proteinExistence type="inferred from homology"/>
<evidence type="ECO:0000256" key="10">
    <source>
        <dbReference type="SAM" id="Phobius"/>
    </source>
</evidence>
<dbReference type="Pfam" id="PF00001">
    <property type="entry name" value="7tm_1"/>
    <property type="match status" value="1"/>
</dbReference>
<evidence type="ECO:0000256" key="8">
    <source>
        <dbReference type="ARBA" id="ARBA00023224"/>
    </source>
</evidence>
<evidence type="ECO:0000256" key="4">
    <source>
        <dbReference type="ARBA" id="ARBA00022989"/>
    </source>
</evidence>
<evidence type="ECO:0000256" key="3">
    <source>
        <dbReference type="ARBA" id="ARBA00022692"/>
    </source>
</evidence>
<evidence type="ECO:0000256" key="5">
    <source>
        <dbReference type="ARBA" id="ARBA00023040"/>
    </source>
</evidence>
<dbReference type="PRINTS" id="PR00237">
    <property type="entry name" value="GPCRRHODOPSN"/>
</dbReference>
<feature type="domain" description="G-protein coupled receptors family 1 profile" evidence="11">
    <location>
        <begin position="1"/>
        <end position="102"/>
    </location>
</feature>
<keyword evidence="6 10" id="KW-0472">Membrane</keyword>
<feature type="transmembrane region" description="Helical" evidence="10">
    <location>
        <begin position="83"/>
        <end position="104"/>
    </location>
</feature>
<dbReference type="AlphaFoldDB" id="A0AB34I4I2"/>
<dbReference type="GO" id="GO:0005886">
    <property type="term" value="C:plasma membrane"/>
    <property type="evidence" value="ECO:0007669"/>
    <property type="project" value="UniProtKB-SubCell"/>
</dbReference>
<keyword evidence="8 9" id="KW-0807">Transducer</keyword>
<organism evidence="12 13">
    <name type="scientific">Eschrichtius robustus</name>
    <name type="common">California gray whale</name>
    <name type="synonym">Eschrichtius gibbosus</name>
    <dbReference type="NCBI Taxonomy" id="9764"/>
    <lineage>
        <taxon>Eukaryota</taxon>
        <taxon>Metazoa</taxon>
        <taxon>Chordata</taxon>
        <taxon>Craniata</taxon>
        <taxon>Vertebrata</taxon>
        <taxon>Euteleostomi</taxon>
        <taxon>Mammalia</taxon>
        <taxon>Eutheria</taxon>
        <taxon>Laurasiatheria</taxon>
        <taxon>Artiodactyla</taxon>
        <taxon>Whippomorpha</taxon>
        <taxon>Cetacea</taxon>
        <taxon>Mysticeti</taxon>
        <taxon>Eschrichtiidae</taxon>
        <taxon>Eschrichtius</taxon>
    </lineage>
</organism>
<name>A0AB34I4I2_ESCRO</name>
<keyword evidence="13" id="KW-1185">Reference proteome</keyword>
<dbReference type="InterPro" id="IPR017452">
    <property type="entry name" value="GPCR_Rhodpsn_7TM"/>
</dbReference>
<evidence type="ECO:0000256" key="1">
    <source>
        <dbReference type="ARBA" id="ARBA00004651"/>
    </source>
</evidence>
<dbReference type="PROSITE" id="PS00237">
    <property type="entry name" value="G_PROTEIN_RECEP_F1_1"/>
    <property type="match status" value="1"/>
</dbReference>
<dbReference type="PANTHER" id="PTHR24228:SF54">
    <property type="entry name" value="MELATONIN RECEPTOR TYPE 1B"/>
    <property type="match status" value="1"/>
</dbReference>
<evidence type="ECO:0000259" key="11">
    <source>
        <dbReference type="PROSITE" id="PS50262"/>
    </source>
</evidence>
<gene>
    <name evidence="12" type="ORF">J1605_001540</name>
</gene>
<evidence type="ECO:0000256" key="9">
    <source>
        <dbReference type="RuleBase" id="RU000688"/>
    </source>
</evidence>
<comment type="subcellular location">
    <subcellularLocation>
        <location evidence="1">Cell membrane</location>
        <topology evidence="1">Multi-pass membrane protein</topology>
    </subcellularLocation>
</comment>
<evidence type="ECO:0000256" key="2">
    <source>
        <dbReference type="ARBA" id="ARBA00022475"/>
    </source>
</evidence>
<feature type="transmembrane region" description="Helical" evidence="10">
    <location>
        <begin position="124"/>
        <end position="147"/>
    </location>
</feature>
<dbReference type="Proteomes" id="UP001159641">
    <property type="component" value="Unassembled WGS sequence"/>
</dbReference>
<comment type="similarity">
    <text evidence="9">Belongs to the G-protein coupled receptor 1 family.</text>
</comment>
<dbReference type="PANTHER" id="PTHR24228">
    <property type="entry name" value="B2 BRADYKININ RECEPTOR/ANGIOTENSIN II RECEPTOR"/>
    <property type="match status" value="1"/>
</dbReference>
<dbReference type="InterPro" id="IPR000276">
    <property type="entry name" value="GPCR_Rhodpsn"/>
</dbReference>
<evidence type="ECO:0000256" key="7">
    <source>
        <dbReference type="ARBA" id="ARBA00023170"/>
    </source>
</evidence>
<keyword evidence="2" id="KW-1003">Cell membrane</keyword>
<evidence type="ECO:0000313" key="13">
    <source>
        <dbReference type="Proteomes" id="UP001159641"/>
    </source>
</evidence>
<feature type="transmembrane region" description="Helical" evidence="10">
    <location>
        <begin position="12"/>
        <end position="34"/>
    </location>
</feature>